<dbReference type="RefSeq" id="WP_290283355.1">
    <property type="nucleotide sequence ID" value="NZ_JBHRYN010000013.1"/>
</dbReference>
<sequence>MEILLFIAAGAAVGLIVGMTGVGGGALMTPILLLFGFPPQIAIGTDLWYAAITKSSSLYSHHKMNNIRWQIALTMAAGSLPAAVLTGLVLTYWFDDNGSYTHILTTALGFMLILTASAILFKNKLMKTSRDDTEGNQTSRQAVKLWAIGAILGVLVTLSSVGAGAIGTAVLLILYPKFLPSQIVGTDIAHAIPLTFVAGLVHLQLGNVDFFLLGALLMGSIPAIQIGSKLTQKVPSAILQPVLAWLLLGLGLKYAIF</sequence>
<comment type="subcellular location">
    <subcellularLocation>
        <location evidence="6">Cell membrane</location>
        <topology evidence="6">Multi-pass membrane protein</topology>
    </subcellularLocation>
    <subcellularLocation>
        <location evidence="1">Membrane</location>
        <topology evidence="1">Multi-pass membrane protein</topology>
    </subcellularLocation>
</comment>
<dbReference type="PANTHER" id="PTHR43701:SF2">
    <property type="entry name" value="MEMBRANE TRANSPORTER PROTEIN YJNA-RELATED"/>
    <property type="match status" value="1"/>
</dbReference>
<protein>
    <recommendedName>
        <fullName evidence="6">Probable membrane transporter protein</fullName>
    </recommendedName>
</protein>
<feature type="transmembrane region" description="Helical" evidence="6">
    <location>
        <begin position="142"/>
        <end position="175"/>
    </location>
</feature>
<evidence type="ECO:0000313" key="8">
    <source>
        <dbReference type="Proteomes" id="UP001595710"/>
    </source>
</evidence>
<feature type="transmembrane region" description="Helical" evidence="6">
    <location>
        <begin position="181"/>
        <end position="201"/>
    </location>
</feature>
<reference evidence="8" key="1">
    <citation type="journal article" date="2019" name="Int. J. Syst. Evol. Microbiol.">
        <title>The Global Catalogue of Microorganisms (GCM) 10K type strain sequencing project: providing services to taxonomists for standard genome sequencing and annotation.</title>
        <authorList>
            <consortium name="The Broad Institute Genomics Platform"/>
            <consortium name="The Broad Institute Genome Sequencing Center for Infectious Disease"/>
            <person name="Wu L."/>
            <person name="Ma J."/>
        </authorList>
    </citation>
    <scope>NUCLEOTIDE SEQUENCE [LARGE SCALE GENOMIC DNA]</scope>
    <source>
        <strain evidence="8">CECT 8288</strain>
    </source>
</reference>
<feature type="transmembrane region" description="Helical" evidence="6">
    <location>
        <begin position="238"/>
        <end position="256"/>
    </location>
</feature>
<keyword evidence="6" id="KW-1003">Cell membrane</keyword>
<keyword evidence="4 6" id="KW-1133">Transmembrane helix</keyword>
<dbReference type="InterPro" id="IPR051598">
    <property type="entry name" value="TSUP/Inactive_protease-like"/>
</dbReference>
<proteinExistence type="inferred from homology"/>
<keyword evidence="8" id="KW-1185">Reference proteome</keyword>
<feature type="transmembrane region" description="Helical" evidence="6">
    <location>
        <begin position="28"/>
        <end position="50"/>
    </location>
</feature>
<evidence type="ECO:0000256" key="3">
    <source>
        <dbReference type="ARBA" id="ARBA00022692"/>
    </source>
</evidence>
<dbReference type="Pfam" id="PF01925">
    <property type="entry name" value="TauE"/>
    <property type="match status" value="1"/>
</dbReference>
<dbReference type="EMBL" id="JBHRYN010000013">
    <property type="protein sequence ID" value="MFC3702521.1"/>
    <property type="molecule type" value="Genomic_DNA"/>
</dbReference>
<evidence type="ECO:0000256" key="4">
    <source>
        <dbReference type="ARBA" id="ARBA00022989"/>
    </source>
</evidence>
<keyword evidence="3 6" id="KW-0812">Transmembrane</keyword>
<evidence type="ECO:0000256" key="6">
    <source>
        <dbReference type="RuleBase" id="RU363041"/>
    </source>
</evidence>
<feature type="transmembrane region" description="Helical" evidence="6">
    <location>
        <begin position="71"/>
        <end position="94"/>
    </location>
</feature>
<dbReference type="PANTHER" id="PTHR43701">
    <property type="entry name" value="MEMBRANE TRANSPORTER PROTEIN MJ0441-RELATED"/>
    <property type="match status" value="1"/>
</dbReference>
<evidence type="ECO:0000256" key="5">
    <source>
        <dbReference type="ARBA" id="ARBA00023136"/>
    </source>
</evidence>
<comment type="caution">
    <text evidence="7">The sequence shown here is derived from an EMBL/GenBank/DDBJ whole genome shotgun (WGS) entry which is preliminary data.</text>
</comment>
<accession>A0ABV7WT87</accession>
<comment type="similarity">
    <text evidence="2 6">Belongs to the 4-toluene sulfonate uptake permease (TSUP) (TC 2.A.102) family.</text>
</comment>
<organism evidence="7 8">
    <name type="scientific">Reinekea marina</name>
    <dbReference type="NCBI Taxonomy" id="1310421"/>
    <lineage>
        <taxon>Bacteria</taxon>
        <taxon>Pseudomonadati</taxon>
        <taxon>Pseudomonadota</taxon>
        <taxon>Gammaproteobacteria</taxon>
        <taxon>Oceanospirillales</taxon>
        <taxon>Saccharospirillaceae</taxon>
        <taxon>Reinekea</taxon>
    </lineage>
</organism>
<feature type="transmembrane region" description="Helical" evidence="6">
    <location>
        <begin position="208"/>
        <end position="226"/>
    </location>
</feature>
<keyword evidence="5 6" id="KW-0472">Membrane</keyword>
<dbReference type="InterPro" id="IPR002781">
    <property type="entry name" value="TM_pro_TauE-like"/>
</dbReference>
<evidence type="ECO:0000313" key="7">
    <source>
        <dbReference type="EMBL" id="MFC3702521.1"/>
    </source>
</evidence>
<gene>
    <name evidence="7" type="ORF">ACFOND_12800</name>
</gene>
<evidence type="ECO:0000256" key="2">
    <source>
        <dbReference type="ARBA" id="ARBA00009142"/>
    </source>
</evidence>
<evidence type="ECO:0000256" key="1">
    <source>
        <dbReference type="ARBA" id="ARBA00004141"/>
    </source>
</evidence>
<dbReference type="Proteomes" id="UP001595710">
    <property type="component" value="Unassembled WGS sequence"/>
</dbReference>
<name>A0ABV7WT87_9GAMM</name>
<feature type="transmembrane region" description="Helical" evidence="6">
    <location>
        <begin position="100"/>
        <end position="121"/>
    </location>
</feature>